<gene>
    <name evidence="1" type="ORF">DOP62_14200</name>
</gene>
<geneLocation type="plasmid" evidence="1 2">
    <name>p11801_3</name>
</geneLocation>
<dbReference type="Proteomes" id="UP000267249">
    <property type="component" value="Plasmid p11801_3"/>
</dbReference>
<keyword evidence="1" id="KW-0614">Plasmid</keyword>
<proteinExistence type="predicted"/>
<dbReference type="EMBL" id="CP143530">
    <property type="protein sequence ID" value="WVS92238.1"/>
    <property type="molecule type" value="Genomic_DNA"/>
</dbReference>
<name>A0ACD5A306_SYNEL</name>
<protein>
    <submittedName>
        <fullName evidence="1">Uncharacterized protein</fullName>
    </submittedName>
</protein>
<sequence>MATDISSVSYRGFDIAYRGRCFVDIRVGGRLVTTIPVASEASASEALRLAQQHLDRILKVA</sequence>
<evidence type="ECO:0000313" key="2">
    <source>
        <dbReference type="Proteomes" id="UP000267249"/>
    </source>
</evidence>
<evidence type="ECO:0000313" key="1">
    <source>
        <dbReference type="EMBL" id="WVS92238.1"/>
    </source>
</evidence>
<reference evidence="1" key="1">
    <citation type="submission" date="2024-01" db="EMBL/GenBank/DDBJ databases">
        <title>De novo genome assembly and pan-genome analysis of the fast-growing Indian isolates of Synechococcus elongatus: Potential chassis for bioproduction.</title>
        <authorList>
            <person name="Jain V.S."/>
            <person name="Schubert M.G."/>
            <person name="Pritam P."/>
            <person name="Sarnaik A.P."/>
            <person name="Jaiswal D."/>
            <person name="Church G.M."/>
            <person name="Wangikar P."/>
        </authorList>
    </citation>
    <scope>NUCLEOTIDE SEQUENCE</scope>
    <source>
        <strain evidence="1">PCC 11801</strain>
    </source>
</reference>
<organism evidence="1 2">
    <name type="scientific">Synechococcus elongatus PCC 11801</name>
    <dbReference type="NCBI Taxonomy" id="2219813"/>
    <lineage>
        <taxon>Bacteria</taxon>
        <taxon>Bacillati</taxon>
        <taxon>Cyanobacteriota</taxon>
        <taxon>Cyanophyceae</taxon>
        <taxon>Synechococcales</taxon>
        <taxon>Synechococcaceae</taxon>
        <taxon>Synechococcus</taxon>
    </lineage>
</organism>
<accession>A0ACD5A306</accession>